<gene>
    <name evidence="2" type="ORF">sS8_5646</name>
</gene>
<dbReference type="Pfam" id="PF08241">
    <property type="entry name" value="Methyltransf_11"/>
    <property type="match status" value="1"/>
</dbReference>
<dbReference type="SUPFAM" id="SSF53335">
    <property type="entry name" value="S-adenosyl-L-methionine-dependent methyltransferases"/>
    <property type="match status" value="1"/>
</dbReference>
<dbReference type="GO" id="GO:0032259">
    <property type="term" value="P:methylation"/>
    <property type="evidence" value="ECO:0007669"/>
    <property type="project" value="UniProtKB-KW"/>
</dbReference>
<reference evidence="2 3" key="1">
    <citation type="submission" date="2016-12" db="EMBL/GenBank/DDBJ databases">
        <title>Genome sequencing of Methylocaldum marinum.</title>
        <authorList>
            <person name="Takeuchi M."/>
            <person name="Kamagata Y."/>
            <person name="Hiraoka S."/>
            <person name="Oshima K."/>
            <person name="Hattori M."/>
            <person name="Iwasaki W."/>
        </authorList>
    </citation>
    <scope>NUCLEOTIDE SEQUENCE [LARGE SCALE GENOMIC DNA]</scope>
    <source>
        <strain evidence="2 3">S8</strain>
    </source>
</reference>
<evidence type="ECO:0000313" key="3">
    <source>
        <dbReference type="Proteomes" id="UP000266313"/>
    </source>
</evidence>
<protein>
    <submittedName>
        <fullName evidence="2">Methyltransferase type 11</fullName>
    </submittedName>
</protein>
<name>A0A286P4I1_9GAMM</name>
<organism evidence="2 3">
    <name type="scientific">Methylocaldum marinum</name>
    <dbReference type="NCBI Taxonomy" id="1432792"/>
    <lineage>
        <taxon>Bacteria</taxon>
        <taxon>Pseudomonadati</taxon>
        <taxon>Pseudomonadota</taxon>
        <taxon>Gammaproteobacteria</taxon>
        <taxon>Methylococcales</taxon>
        <taxon>Methylococcaceae</taxon>
        <taxon>Methylocaldum</taxon>
    </lineage>
</organism>
<dbReference type="GO" id="GO:0008757">
    <property type="term" value="F:S-adenosylmethionine-dependent methyltransferase activity"/>
    <property type="evidence" value="ECO:0007669"/>
    <property type="project" value="InterPro"/>
</dbReference>
<dbReference type="InterPro" id="IPR029063">
    <property type="entry name" value="SAM-dependent_MTases_sf"/>
</dbReference>
<dbReference type="RefSeq" id="WP_119632527.1">
    <property type="nucleotide sequence ID" value="NZ_AP017928.1"/>
</dbReference>
<evidence type="ECO:0000259" key="1">
    <source>
        <dbReference type="Pfam" id="PF08241"/>
    </source>
</evidence>
<proteinExistence type="predicted"/>
<feature type="domain" description="Methyltransferase type 11" evidence="1">
    <location>
        <begin position="44"/>
        <end position="122"/>
    </location>
</feature>
<dbReference type="AlphaFoldDB" id="A0A286P4I1"/>
<sequence>MTSHSQVPPQHYNFESYVTPARWNSYWHQIREVVAAKPNDALYIGIGDDIVPTVLEARGIRVKRFDFDPSLRCDFTGDVREIASTVPVESADVVVCCQVLEHLPYEEFEETLKGIFRIARKRVVLSLPYAHVTLAALRMKLPKTPRISLNVSVPCFWRDWKFDGQHYWEIGTRFYSRRRVENAISRVGRVACKFFASDNKYHLFYILEK</sequence>
<dbReference type="Proteomes" id="UP000266313">
    <property type="component" value="Chromosome"/>
</dbReference>
<keyword evidence="3" id="KW-1185">Reference proteome</keyword>
<dbReference type="KEGG" id="mmai:sS8_5646"/>
<keyword evidence="2" id="KW-0489">Methyltransferase</keyword>
<dbReference type="OrthoDB" id="8772893at2"/>
<evidence type="ECO:0000313" key="2">
    <source>
        <dbReference type="EMBL" id="BBA37563.1"/>
    </source>
</evidence>
<dbReference type="InterPro" id="IPR013216">
    <property type="entry name" value="Methyltransf_11"/>
</dbReference>
<accession>A0A286P4I1</accession>
<dbReference type="EMBL" id="AP017928">
    <property type="protein sequence ID" value="BBA37563.1"/>
    <property type="molecule type" value="Genomic_DNA"/>
</dbReference>
<dbReference type="Gene3D" id="3.40.50.150">
    <property type="entry name" value="Vaccinia Virus protein VP39"/>
    <property type="match status" value="1"/>
</dbReference>
<keyword evidence="2" id="KW-0808">Transferase</keyword>